<evidence type="ECO:0000313" key="3">
    <source>
        <dbReference type="Proteomes" id="UP001183817"/>
    </source>
</evidence>
<keyword evidence="1" id="KW-0812">Transmembrane</keyword>
<dbReference type="EMBL" id="JAVDYI010000001">
    <property type="protein sequence ID" value="MDR7360214.1"/>
    <property type="molecule type" value="Genomic_DNA"/>
</dbReference>
<feature type="transmembrane region" description="Helical" evidence="1">
    <location>
        <begin position="174"/>
        <end position="195"/>
    </location>
</feature>
<evidence type="ECO:0000313" key="2">
    <source>
        <dbReference type="EMBL" id="MDR7360214.1"/>
    </source>
</evidence>
<protein>
    <submittedName>
        <fullName evidence="2">ABC-2 type transport system permease protein</fullName>
    </submittedName>
</protein>
<feature type="transmembrane region" description="Helical" evidence="1">
    <location>
        <begin position="301"/>
        <end position="319"/>
    </location>
</feature>
<feature type="transmembrane region" description="Helical" evidence="1">
    <location>
        <begin position="479"/>
        <end position="500"/>
    </location>
</feature>
<sequence length="522" mass="54416">MVAHLLRLKLLLLKNSFRRSPWQLVGVAIGAVYGLGMVVMLVSGTTYLADVDPALANTILVSAVSLITLGWALIPLIAFGVDLTLDPARFTTFTLSRPRLATGLLLSGFIGIPGLLTLLLFGGQFLAWRHHPATLAAAVVGGVLGALMCLALARLTTTSMARLTGSRRFRDVAGIIAIIPLILLGPIIGSAASGIESVLDWLPRVVAVLGFTPLGVFAALPGDLAAGAWGLGVLRLALGFSYLGAVIWAWERGLHQSMENPMAPRTSSKPVGMGAFGVFSATPVGAVAARALTYWLKDPRYAASIVVVPLMPVLIWFTASNSGYPQAMLVLGPLLGILMAFSISADVSYDSTAFSLHLLTGVRGVADRAGRVVACAVLALPVTLLAAILPPVFLGRTELLPAILGISLCGLLAGLGVASVASARFTYAVPLPGESPFKTPPGAGARMAIVQLATFAIMFLLLLPALGLLVAQLLTGNALFGWLALLVGVMEGAVLLVAGIRIGGRWLEARLPELMQAVIVNR</sequence>
<comment type="caution">
    <text evidence="2">The sequence shown here is derived from an EMBL/GenBank/DDBJ whole genome shotgun (WGS) entry which is preliminary data.</text>
</comment>
<feature type="transmembrane region" description="Helical" evidence="1">
    <location>
        <begin position="270"/>
        <end position="289"/>
    </location>
</feature>
<organism evidence="2 3">
    <name type="scientific">Paeniglutamicibacter sulfureus</name>
    <dbReference type="NCBI Taxonomy" id="43666"/>
    <lineage>
        <taxon>Bacteria</taxon>
        <taxon>Bacillati</taxon>
        <taxon>Actinomycetota</taxon>
        <taxon>Actinomycetes</taxon>
        <taxon>Micrococcales</taxon>
        <taxon>Micrococcaceae</taxon>
        <taxon>Paeniglutamicibacter</taxon>
    </lineage>
</organism>
<feature type="transmembrane region" description="Helical" evidence="1">
    <location>
        <begin position="21"/>
        <end position="42"/>
    </location>
</feature>
<keyword evidence="3" id="KW-1185">Reference proteome</keyword>
<feature type="transmembrane region" description="Helical" evidence="1">
    <location>
        <begin position="201"/>
        <end position="220"/>
    </location>
</feature>
<evidence type="ECO:0000256" key="1">
    <source>
        <dbReference type="SAM" id="Phobius"/>
    </source>
</evidence>
<name>A0ABU2BS77_9MICC</name>
<accession>A0ABU2BS77</accession>
<feature type="transmembrane region" description="Helical" evidence="1">
    <location>
        <begin position="370"/>
        <end position="393"/>
    </location>
</feature>
<feature type="transmembrane region" description="Helical" evidence="1">
    <location>
        <begin position="448"/>
        <end position="473"/>
    </location>
</feature>
<proteinExistence type="predicted"/>
<reference evidence="2 3" key="1">
    <citation type="submission" date="2023-07" db="EMBL/GenBank/DDBJ databases">
        <title>Sequencing the genomes of 1000 actinobacteria strains.</title>
        <authorList>
            <person name="Klenk H.-P."/>
        </authorList>
    </citation>
    <scope>NUCLEOTIDE SEQUENCE [LARGE SCALE GENOMIC DNA]</scope>
    <source>
        <strain evidence="2 3">DSM 20167</strain>
    </source>
</reference>
<feature type="transmembrane region" description="Helical" evidence="1">
    <location>
        <begin position="399"/>
        <end position="427"/>
    </location>
</feature>
<dbReference type="Proteomes" id="UP001183817">
    <property type="component" value="Unassembled WGS sequence"/>
</dbReference>
<feature type="transmembrane region" description="Helical" evidence="1">
    <location>
        <begin position="100"/>
        <end position="121"/>
    </location>
</feature>
<feature type="transmembrane region" description="Helical" evidence="1">
    <location>
        <begin position="133"/>
        <end position="153"/>
    </location>
</feature>
<feature type="transmembrane region" description="Helical" evidence="1">
    <location>
        <begin position="325"/>
        <end position="349"/>
    </location>
</feature>
<feature type="transmembrane region" description="Helical" evidence="1">
    <location>
        <begin position="232"/>
        <end position="250"/>
    </location>
</feature>
<keyword evidence="1" id="KW-1133">Transmembrane helix</keyword>
<gene>
    <name evidence="2" type="ORF">J2S64_003905</name>
</gene>
<keyword evidence="1" id="KW-0472">Membrane</keyword>
<feature type="transmembrane region" description="Helical" evidence="1">
    <location>
        <begin position="54"/>
        <end position="79"/>
    </location>
</feature>
<dbReference type="RefSeq" id="WP_310292981.1">
    <property type="nucleotide sequence ID" value="NZ_BAAAWO010000001.1"/>
</dbReference>